<keyword evidence="3" id="KW-1185">Reference proteome</keyword>
<dbReference type="AlphaFoldDB" id="A0AAP0Q3U9"/>
<evidence type="ECO:0000313" key="3">
    <source>
        <dbReference type="Proteomes" id="UP001420932"/>
    </source>
</evidence>
<protein>
    <submittedName>
        <fullName evidence="2">Uncharacterized protein</fullName>
    </submittedName>
</protein>
<gene>
    <name evidence="2" type="ORF">Syun_003393</name>
</gene>
<accession>A0AAP0Q3U9</accession>
<comment type="caution">
    <text evidence="2">The sequence shown here is derived from an EMBL/GenBank/DDBJ whole genome shotgun (WGS) entry which is preliminary data.</text>
</comment>
<feature type="compositionally biased region" description="Polar residues" evidence="1">
    <location>
        <begin position="1"/>
        <end position="21"/>
    </location>
</feature>
<dbReference type="Proteomes" id="UP001420932">
    <property type="component" value="Unassembled WGS sequence"/>
</dbReference>
<feature type="region of interest" description="Disordered" evidence="1">
    <location>
        <begin position="1"/>
        <end position="27"/>
    </location>
</feature>
<dbReference type="EMBL" id="JBBNAF010000002">
    <property type="protein sequence ID" value="KAK9162491.1"/>
    <property type="molecule type" value="Genomic_DNA"/>
</dbReference>
<sequence>MSDLIGQTHTAANNPPTNPQTVIYKPLVYPPKSGSVALTVRRSEDDKPY</sequence>
<evidence type="ECO:0000256" key="1">
    <source>
        <dbReference type="SAM" id="MobiDB-lite"/>
    </source>
</evidence>
<reference evidence="2 3" key="1">
    <citation type="submission" date="2024-01" db="EMBL/GenBank/DDBJ databases">
        <title>Genome assemblies of Stephania.</title>
        <authorList>
            <person name="Yang L."/>
        </authorList>
    </citation>
    <scope>NUCLEOTIDE SEQUENCE [LARGE SCALE GENOMIC DNA]</scope>
    <source>
        <strain evidence="2">YNDBR</strain>
        <tissue evidence="2">Leaf</tissue>
    </source>
</reference>
<organism evidence="2 3">
    <name type="scientific">Stephania yunnanensis</name>
    <dbReference type="NCBI Taxonomy" id="152371"/>
    <lineage>
        <taxon>Eukaryota</taxon>
        <taxon>Viridiplantae</taxon>
        <taxon>Streptophyta</taxon>
        <taxon>Embryophyta</taxon>
        <taxon>Tracheophyta</taxon>
        <taxon>Spermatophyta</taxon>
        <taxon>Magnoliopsida</taxon>
        <taxon>Ranunculales</taxon>
        <taxon>Menispermaceae</taxon>
        <taxon>Menispermoideae</taxon>
        <taxon>Cissampelideae</taxon>
        <taxon>Stephania</taxon>
    </lineage>
</organism>
<proteinExistence type="predicted"/>
<evidence type="ECO:0000313" key="2">
    <source>
        <dbReference type="EMBL" id="KAK9162491.1"/>
    </source>
</evidence>
<name>A0AAP0Q3U9_9MAGN</name>